<proteinExistence type="predicted"/>
<dbReference type="GO" id="GO:0003677">
    <property type="term" value="F:DNA binding"/>
    <property type="evidence" value="ECO:0007669"/>
    <property type="project" value="InterPro"/>
</dbReference>
<dbReference type="OrthoDB" id="301397at2759"/>
<dbReference type="InterPro" id="IPR007811">
    <property type="entry name" value="RPC4"/>
</dbReference>
<sequence>MKEYGSSQLLKNLMQQENIANIDPPKKFEVNVSYKQTSPKPLNKSIQISIPDPIPDPIPYQISNQISNQIPDPISLSSASSFDLPSIPPPIDPEEQHMRPVILGEMQEEDQKEEKTFLQALRQGNCILQLPNKLPFHEMGKVQKQVEEVLGDQVQKQLKDYYDECYDSSGILLQKQYTNLSNKENVGIHLGKIIIASDGKALWKAGREEFEIVQGVIQNIDQKCLVINKEDANCDFINVGDKFVISHNY</sequence>
<keyword evidence="2" id="KW-1185">Reference proteome</keyword>
<protein>
    <submittedName>
        <fullName evidence="1">Uncharacterized protein</fullName>
    </submittedName>
</protein>
<gene>
    <name evidence="1" type="ORF">PSON_ATCC_30995.1.T0490071</name>
</gene>
<dbReference type="GO" id="GO:0005666">
    <property type="term" value="C:RNA polymerase III complex"/>
    <property type="evidence" value="ECO:0007669"/>
    <property type="project" value="InterPro"/>
</dbReference>
<dbReference type="Proteomes" id="UP000692954">
    <property type="component" value="Unassembled WGS sequence"/>
</dbReference>
<organism evidence="1 2">
    <name type="scientific">Paramecium sonneborni</name>
    <dbReference type="NCBI Taxonomy" id="65129"/>
    <lineage>
        <taxon>Eukaryota</taxon>
        <taxon>Sar</taxon>
        <taxon>Alveolata</taxon>
        <taxon>Ciliophora</taxon>
        <taxon>Intramacronucleata</taxon>
        <taxon>Oligohymenophorea</taxon>
        <taxon>Peniculida</taxon>
        <taxon>Parameciidae</taxon>
        <taxon>Paramecium</taxon>
    </lineage>
</organism>
<reference evidence="1" key="1">
    <citation type="submission" date="2021-01" db="EMBL/GenBank/DDBJ databases">
        <authorList>
            <consortium name="Genoscope - CEA"/>
            <person name="William W."/>
        </authorList>
    </citation>
    <scope>NUCLEOTIDE SEQUENCE</scope>
</reference>
<accession>A0A8S1NA77</accession>
<dbReference type="AlphaFoldDB" id="A0A8S1NA77"/>
<dbReference type="Pfam" id="PF05132">
    <property type="entry name" value="RNA_pol_Rpc4"/>
    <property type="match status" value="1"/>
</dbReference>
<dbReference type="EMBL" id="CAJJDN010000049">
    <property type="protein sequence ID" value="CAD8085895.1"/>
    <property type="molecule type" value="Genomic_DNA"/>
</dbReference>
<comment type="caution">
    <text evidence="1">The sequence shown here is derived from an EMBL/GenBank/DDBJ whole genome shotgun (WGS) entry which is preliminary data.</text>
</comment>
<evidence type="ECO:0000313" key="1">
    <source>
        <dbReference type="EMBL" id="CAD8085895.1"/>
    </source>
</evidence>
<name>A0A8S1NA77_9CILI</name>
<evidence type="ECO:0000313" key="2">
    <source>
        <dbReference type="Proteomes" id="UP000692954"/>
    </source>
</evidence>
<dbReference type="GO" id="GO:0006383">
    <property type="term" value="P:transcription by RNA polymerase III"/>
    <property type="evidence" value="ECO:0007669"/>
    <property type="project" value="InterPro"/>
</dbReference>